<dbReference type="SUPFAM" id="SSF101908">
    <property type="entry name" value="Putative isomerase YbhE"/>
    <property type="match status" value="1"/>
</dbReference>
<keyword evidence="2" id="KW-0732">Signal</keyword>
<reference evidence="3" key="2">
    <citation type="submission" date="2021-04" db="EMBL/GenBank/DDBJ databases">
        <authorList>
            <person name="Gilroy R."/>
        </authorList>
    </citation>
    <scope>NUCLEOTIDE SEQUENCE</scope>
    <source>
        <strain evidence="3">CHK187-5294</strain>
    </source>
</reference>
<keyword evidence="1" id="KW-0812">Transmembrane</keyword>
<dbReference type="SUPFAM" id="SSF63825">
    <property type="entry name" value="YWTD domain"/>
    <property type="match status" value="1"/>
</dbReference>
<proteinExistence type="predicted"/>
<gene>
    <name evidence="3" type="ORF">H9727_00965</name>
</gene>
<dbReference type="InterPro" id="IPR011042">
    <property type="entry name" value="6-blade_b-propeller_TolB-like"/>
</dbReference>
<keyword evidence="1" id="KW-1133">Transmembrane helix</keyword>
<comment type="caution">
    <text evidence="3">The sequence shown here is derived from an EMBL/GenBank/DDBJ whole genome shotgun (WGS) entry which is preliminary data.</text>
</comment>
<accession>A0A9D2A6G8</accession>
<evidence type="ECO:0000313" key="4">
    <source>
        <dbReference type="Proteomes" id="UP000824132"/>
    </source>
</evidence>
<dbReference type="Gene3D" id="2.120.10.30">
    <property type="entry name" value="TolB, C-terminal domain"/>
    <property type="match status" value="1"/>
</dbReference>
<keyword evidence="1" id="KW-0472">Membrane</keyword>
<name>A0A9D2A6G8_9FIRM</name>
<dbReference type="SUPFAM" id="SSF101898">
    <property type="entry name" value="NHL repeat"/>
    <property type="match status" value="1"/>
</dbReference>
<reference evidence="3" key="1">
    <citation type="journal article" date="2021" name="PeerJ">
        <title>Extensive microbial diversity within the chicken gut microbiome revealed by metagenomics and culture.</title>
        <authorList>
            <person name="Gilroy R."/>
            <person name="Ravi A."/>
            <person name="Getino M."/>
            <person name="Pursley I."/>
            <person name="Horton D.L."/>
            <person name="Alikhan N.F."/>
            <person name="Baker D."/>
            <person name="Gharbi K."/>
            <person name="Hall N."/>
            <person name="Watson M."/>
            <person name="Adriaenssens E.M."/>
            <person name="Foster-Nyarko E."/>
            <person name="Jarju S."/>
            <person name="Secka A."/>
            <person name="Antonio M."/>
            <person name="Oren A."/>
            <person name="Chaudhuri R.R."/>
            <person name="La Ragione R."/>
            <person name="Hildebrand F."/>
            <person name="Pallen M.J."/>
        </authorList>
    </citation>
    <scope>NUCLEOTIDE SEQUENCE</scope>
    <source>
        <strain evidence="3">CHK187-5294</strain>
    </source>
</reference>
<feature type="signal peptide" evidence="2">
    <location>
        <begin position="1"/>
        <end position="27"/>
    </location>
</feature>
<evidence type="ECO:0000256" key="2">
    <source>
        <dbReference type="SAM" id="SignalP"/>
    </source>
</evidence>
<evidence type="ECO:0008006" key="5">
    <source>
        <dbReference type="Google" id="ProtNLM"/>
    </source>
</evidence>
<evidence type="ECO:0000313" key="3">
    <source>
        <dbReference type="EMBL" id="HIZ02838.1"/>
    </source>
</evidence>
<dbReference type="AlphaFoldDB" id="A0A9D2A6G8"/>
<organism evidence="3 4">
    <name type="scientific">Candidatus Borkfalkia avistercoris</name>
    <dbReference type="NCBI Taxonomy" id="2838504"/>
    <lineage>
        <taxon>Bacteria</taxon>
        <taxon>Bacillati</taxon>
        <taxon>Bacillota</taxon>
        <taxon>Clostridia</taxon>
        <taxon>Christensenellales</taxon>
        <taxon>Christensenellaceae</taxon>
        <taxon>Candidatus Borkfalkia</taxon>
    </lineage>
</organism>
<feature type="transmembrane region" description="Helical" evidence="1">
    <location>
        <begin position="835"/>
        <end position="859"/>
    </location>
</feature>
<evidence type="ECO:0000256" key="1">
    <source>
        <dbReference type="SAM" id="Phobius"/>
    </source>
</evidence>
<dbReference type="EMBL" id="DXCL01000006">
    <property type="protein sequence ID" value="HIZ02838.1"/>
    <property type="molecule type" value="Genomic_DNA"/>
</dbReference>
<protein>
    <recommendedName>
        <fullName evidence="5">WG repeat-containing protein</fullName>
    </recommendedName>
</protein>
<feature type="chain" id="PRO_5038712691" description="WG repeat-containing protein" evidence="2">
    <location>
        <begin position="28"/>
        <end position="866"/>
    </location>
</feature>
<sequence>MKKKLFTLLIISAAICALGWGAVSAYAAEGDESGTALFMPSSYEQYLSLENPSDFAVNEQYIAVADGGIIYVYDKNESVFATYTHTTSTSTLSSLNFYESGGSCYLLFVDSNTNIYYIDCGSRADDDTFSSTPLSFTCASFIIQGETLYYSRTTSGAVVYRTAMSLSSLAEGETIEQDATTSITPYFSMSGSELYFSLNSRVYLVTESGAPQEYRSVSSSITAFSVTDDKIFYSTTGSDRDFLVYQNQTSETVQYNGNPITGVPSVKLVGNELWFIENQNIRLLDPFTSEGYSFLDYTIGKYADIANRIGQNASDLSVCGSRIAVADTGNERVLLAEKSANGSYTYKEIKTEDFSPSLICAQENTFAVASNRSLRIYPYDGDSYTEVKTNFGAAIGGIAYSYGKYFVAVSGMSILYEIDETSGQATEHDLDTAISSVTADIHGNLYILSGTSVQKYDSDFTALATYTAPSGTKKILCDYEGNLYALDQSGSIFSLREDGSQQRVFTPLEDLNGLVYYGSDTPSAVSFAFGFESKDVYVLSDGFIAVTQKLGVKSLNDLDADGVYAALFDTPLSSDDYNGLLVNVAPSSAVIALDVTELSQNSAVLPYHGYQKTAEAMTGVVLAETGDGTLVGVFTKTPSGEVYVLYSYNVWLVLKDGGEDSVTAVDGARYLSSPDYSDGYVVEAVGLYRFPQMRLGENGSFTDFACIQELPKNTAVTVLQKIGNGALDADYCFVKAELDGQTVYGYVPAGFVLKSGNAGVASGTQFRYARLDRGESATLLHKNTGEGITLSDREQLKVYDSLTDENGNVYAEYTNENGTYAGYIDPSILYNATPVVMVTLVIVMVAAAAVILSVCYLLLRKQPTLQ</sequence>
<dbReference type="Proteomes" id="UP000824132">
    <property type="component" value="Unassembled WGS sequence"/>
</dbReference>